<dbReference type="GO" id="GO:0046686">
    <property type="term" value="P:response to cadmium ion"/>
    <property type="evidence" value="ECO:0007669"/>
    <property type="project" value="UniProtKB-ARBA"/>
</dbReference>
<dbReference type="GO" id="GO:0010043">
    <property type="term" value="P:response to zinc ion"/>
    <property type="evidence" value="ECO:0007669"/>
    <property type="project" value="UniProtKB-ARBA"/>
</dbReference>
<evidence type="ECO:0000259" key="10">
    <source>
        <dbReference type="Pfam" id="PF01238"/>
    </source>
</evidence>
<proteinExistence type="inferred from homology"/>
<dbReference type="GO" id="GO:0009298">
    <property type="term" value="P:GDP-mannose biosynthetic process"/>
    <property type="evidence" value="ECO:0007669"/>
    <property type="project" value="UniProtKB-UniPathway"/>
</dbReference>
<evidence type="ECO:0000256" key="4">
    <source>
        <dbReference type="ARBA" id="ARBA00011956"/>
    </source>
</evidence>
<keyword evidence="7 8" id="KW-0413">Isomerase</keyword>
<dbReference type="Proteomes" id="UP000604825">
    <property type="component" value="Unassembled WGS sequence"/>
</dbReference>
<comment type="catalytic activity">
    <reaction evidence="1 8">
        <text>D-mannose 6-phosphate = D-fructose 6-phosphate</text>
        <dbReference type="Rhea" id="RHEA:12356"/>
        <dbReference type="ChEBI" id="CHEBI:58735"/>
        <dbReference type="ChEBI" id="CHEBI:61527"/>
        <dbReference type="EC" id="5.3.1.8"/>
    </reaction>
</comment>
<evidence type="ECO:0000256" key="2">
    <source>
        <dbReference type="ARBA" id="ARBA00004666"/>
    </source>
</evidence>
<dbReference type="InterPro" id="IPR046458">
    <property type="entry name" value="PMI_typeI_hel"/>
</dbReference>
<dbReference type="InterPro" id="IPR011051">
    <property type="entry name" value="RmlC_Cupin_sf"/>
</dbReference>
<dbReference type="AlphaFoldDB" id="A0A811QK86"/>
<reference evidence="13" key="1">
    <citation type="submission" date="2020-10" db="EMBL/GenBank/DDBJ databases">
        <authorList>
            <person name="Han B."/>
            <person name="Lu T."/>
            <person name="Zhao Q."/>
            <person name="Huang X."/>
            <person name="Zhao Y."/>
        </authorList>
    </citation>
    <scope>NUCLEOTIDE SEQUENCE</scope>
</reference>
<comment type="caution">
    <text evidence="13">The sequence shown here is derived from an EMBL/GenBank/DDBJ whole genome shotgun (WGS) entry which is preliminary data.</text>
</comment>
<dbReference type="GO" id="GO:0004476">
    <property type="term" value="F:mannose-6-phosphate isomerase activity"/>
    <property type="evidence" value="ECO:0007669"/>
    <property type="project" value="UniProtKB-EC"/>
</dbReference>
<gene>
    <name evidence="13" type="ORF">NCGR_LOCUS40036</name>
</gene>
<evidence type="ECO:0000256" key="6">
    <source>
        <dbReference type="ARBA" id="ARBA00022833"/>
    </source>
</evidence>
<dbReference type="GO" id="GO:0005829">
    <property type="term" value="C:cytosol"/>
    <property type="evidence" value="ECO:0007669"/>
    <property type="project" value="TreeGrafter"/>
</dbReference>
<dbReference type="InterPro" id="IPR046456">
    <property type="entry name" value="PMI_typeI_C"/>
</dbReference>
<evidence type="ECO:0000313" key="13">
    <source>
        <dbReference type="EMBL" id="CAD6256530.1"/>
    </source>
</evidence>
<feature type="domain" description="Phosphomannose isomerase type I C-terminal" evidence="10">
    <location>
        <begin position="358"/>
        <end position="401"/>
    </location>
</feature>
<dbReference type="CDD" id="cd07011">
    <property type="entry name" value="cupin_PMI_type_I_N"/>
    <property type="match status" value="1"/>
</dbReference>
<dbReference type="InterPro" id="IPR016305">
    <property type="entry name" value="Mannose-6-P_Isomerase"/>
</dbReference>
<feature type="domain" description="Phosphomannose isomerase type I C-terminal" evidence="10">
    <location>
        <begin position="540"/>
        <end position="578"/>
    </location>
</feature>
<evidence type="ECO:0000313" key="14">
    <source>
        <dbReference type="Proteomes" id="UP000604825"/>
    </source>
</evidence>
<dbReference type="FunFam" id="1.10.441.10:FF:000001">
    <property type="entry name" value="Mannose-6-phosphate isomerase"/>
    <property type="match status" value="1"/>
</dbReference>
<dbReference type="GO" id="GO:0005975">
    <property type="term" value="P:carbohydrate metabolic process"/>
    <property type="evidence" value="ECO:0007669"/>
    <property type="project" value="InterPro"/>
</dbReference>
<dbReference type="Gene3D" id="2.60.120.10">
    <property type="entry name" value="Jelly Rolls"/>
    <property type="match status" value="3"/>
</dbReference>
<dbReference type="GO" id="GO:0008270">
    <property type="term" value="F:zinc ion binding"/>
    <property type="evidence" value="ECO:0007669"/>
    <property type="project" value="InterPro"/>
</dbReference>
<organism evidence="13 14">
    <name type="scientific">Miscanthus lutarioriparius</name>
    <dbReference type="NCBI Taxonomy" id="422564"/>
    <lineage>
        <taxon>Eukaryota</taxon>
        <taxon>Viridiplantae</taxon>
        <taxon>Streptophyta</taxon>
        <taxon>Embryophyta</taxon>
        <taxon>Tracheophyta</taxon>
        <taxon>Spermatophyta</taxon>
        <taxon>Magnoliopsida</taxon>
        <taxon>Liliopsida</taxon>
        <taxon>Poales</taxon>
        <taxon>Poaceae</taxon>
        <taxon>PACMAD clade</taxon>
        <taxon>Panicoideae</taxon>
        <taxon>Andropogonodae</taxon>
        <taxon>Andropogoneae</taxon>
        <taxon>Saccharinae</taxon>
        <taxon>Miscanthus</taxon>
    </lineage>
</organism>
<comment type="cofactor">
    <cofactor evidence="8">
        <name>Zn(2+)</name>
        <dbReference type="ChEBI" id="CHEBI:29105"/>
    </cofactor>
    <text evidence="8">Binds 1 zinc ion per subunit.</text>
</comment>
<dbReference type="PROSITE" id="PS00966">
    <property type="entry name" value="PMI_I_2"/>
    <property type="match status" value="1"/>
</dbReference>
<dbReference type="NCBIfam" id="TIGR00218">
    <property type="entry name" value="manA"/>
    <property type="match status" value="1"/>
</dbReference>
<comment type="similarity">
    <text evidence="3 9">Belongs to the mannose-6-phosphate isomerase type 1 family.</text>
</comment>
<protein>
    <recommendedName>
        <fullName evidence="4 8">Mannose-6-phosphate isomerase</fullName>
        <ecNumber evidence="4 8">5.3.1.8</ecNumber>
    </recommendedName>
</protein>
<dbReference type="Gene3D" id="1.10.441.10">
    <property type="entry name" value="Phosphomannose Isomerase, domain 2"/>
    <property type="match status" value="1"/>
</dbReference>
<dbReference type="EMBL" id="CAJGYO010000010">
    <property type="protein sequence ID" value="CAD6256530.1"/>
    <property type="molecule type" value="Genomic_DNA"/>
</dbReference>
<comment type="pathway">
    <text evidence="2">Nucleotide-sugar biosynthesis; GDP-alpha-D-mannose biosynthesis; alpha-D-mannose 1-phosphate from D-fructose 6-phosphate: step 1/2.</text>
</comment>
<evidence type="ECO:0000256" key="3">
    <source>
        <dbReference type="ARBA" id="ARBA00010772"/>
    </source>
</evidence>
<dbReference type="FunFam" id="2.60.120.10:FF:000044">
    <property type="entry name" value="Mannose-6-phosphate isomerase"/>
    <property type="match status" value="2"/>
</dbReference>
<accession>A0A811QK86</accession>
<evidence type="ECO:0000259" key="12">
    <source>
        <dbReference type="Pfam" id="PF20512"/>
    </source>
</evidence>
<dbReference type="InterPro" id="IPR018050">
    <property type="entry name" value="Pmannose_isomerase-type1_CS"/>
</dbReference>
<dbReference type="EC" id="5.3.1.8" evidence="4 8"/>
<keyword evidence="6 8" id="KW-0862">Zinc</keyword>
<evidence type="ECO:0000256" key="5">
    <source>
        <dbReference type="ARBA" id="ARBA00022723"/>
    </source>
</evidence>
<evidence type="ECO:0000256" key="1">
    <source>
        <dbReference type="ARBA" id="ARBA00000757"/>
    </source>
</evidence>
<evidence type="ECO:0000256" key="7">
    <source>
        <dbReference type="ARBA" id="ARBA00023235"/>
    </source>
</evidence>
<dbReference type="PANTHER" id="PTHR10309:SF7">
    <property type="entry name" value="MANNOSE-6-PHOSPHATE ISOMERASE"/>
    <property type="match status" value="1"/>
</dbReference>
<dbReference type="InterPro" id="IPR014710">
    <property type="entry name" value="RmlC-like_jellyroll"/>
</dbReference>
<evidence type="ECO:0000259" key="11">
    <source>
        <dbReference type="Pfam" id="PF20511"/>
    </source>
</evidence>
<dbReference type="GO" id="GO:0033591">
    <property type="term" value="P:response to L-ascorbic acid"/>
    <property type="evidence" value="ECO:0007669"/>
    <property type="project" value="UniProtKB-ARBA"/>
</dbReference>
<dbReference type="Pfam" id="PF01238">
    <property type="entry name" value="PMI_typeI_C"/>
    <property type="match status" value="2"/>
</dbReference>
<feature type="domain" description="Phosphomannose isomerase type I helical insertion" evidence="12">
    <location>
        <begin position="209"/>
        <end position="281"/>
    </location>
</feature>
<dbReference type="PANTHER" id="PTHR10309">
    <property type="entry name" value="MANNOSE-6-PHOSPHATE ISOMERASE"/>
    <property type="match status" value="1"/>
</dbReference>
<dbReference type="PROSITE" id="PS00965">
    <property type="entry name" value="PMI_I_1"/>
    <property type="match status" value="1"/>
</dbReference>
<keyword evidence="14" id="KW-1185">Reference proteome</keyword>
<dbReference type="Pfam" id="PF20512">
    <property type="entry name" value="PMI_typeI_hel"/>
    <property type="match status" value="1"/>
</dbReference>
<keyword evidence="5" id="KW-0479">Metal-binding</keyword>
<dbReference type="Pfam" id="PF20511">
    <property type="entry name" value="PMI_typeI_cat"/>
    <property type="match status" value="1"/>
</dbReference>
<dbReference type="PRINTS" id="PR00714">
    <property type="entry name" value="MAN6PISMRASE"/>
</dbReference>
<dbReference type="SUPFAM" id="SSF51182">
    <property type="entry name" value="RmlC-like cupins"/>
    <property type="match status" value="2"/>
</dbReference>
<feature type="domain" description="Phosphomannose isomerase type I catalytic" evidence="11">
    <location>
        <begin position="39"/>
        <end position="176"/>
    </location>
</feature>
<dbReference type="UniPathway" id="UPA00126">
    <property type="reaction ID" value="UER00423"/>
</dbReference>
<evidence type="ECO:0000256" key="8">
    <source>
        <dbReference type="RuleBase" id="RU000611"/>
    </source>
</evidence>
<dbReference type="InterPro" id="IPR001250">
    <property type="entry name" value="Man6P_Isoase-1"/>
</dbReference>
<evidence type="ECO:0000256" key="9">
    <source>
        <dbReference type="RuleBase" id="RU004189"/>
    </source>
</evidence>
<dbReference type="InterPro" id="IPR046457">
    <property type="entry name" value="PMI_typeI_cat"/>
</dbReference>
<name>A0A811QK86_9POAL</name>
<sequence length="623" mass="67598">MASSTASLAPAAAMLERLGLRVAPTDAAADDHHQAVPGLLPLCCAVQHYEWGRRGADSLVARLAGEGGEDGGRPCAELWMGTHPAAPSSLAPDVSLRDWVARNPAALGRDVAARWGGDLPFLFKVLSVAKALSIQAHPDRELAAALHALRPATYRDANHKPEMAVAVTEFHALCGFAATQELKEVLRTVPEVQELVGKEESRKLLGVKEQDGGIGVRSYLNSAFTKLMTASDEAVSEAIANLRTRLNSESKARSLTQKEQLVLSLEKQYPGDVGVLAAFFLNFVKLNPGEALYVSANEPHAYLSGECIECMATSDNVVRAGLTPKYRDVQTLCSMLTYNQAFPEILQGMPVQPYVTRYTPSTDEFEVDRYLLPPGKSVTMSPVPGPSIFIVMTGEGEIQAGFMTDSAKAKEGDVFFVPAHTKVKLYTSSPRLSLAKKEQLVLSLEKQYPGDVGVLAAFFLNFVKLNPGEALYVSANEPHAYLPGECIECMATLDNRAGLTPKYRDAQTLCSMLTYNQSFPEIKQGMPVQPYVTRYAQSTDEFEVDRYLLPPGKSVTMSPVPGPSIFIVMTGEGEIQAGFMTDSAKAKEGDVFFVPAHTKVKLYTSSPRSMQLYRAGVNSSFLS</sequence>
<dbReference type="OrthoDB" id="6605218at2759"/>